<organism evidence="4 5">
    <name type="scientific">Providencia huaxiensis</name>
    <dbReference type="NCBI Taxonomy" id="2027290"/>
    <lineage>
        <taxon>Bacteria</taxon>
        <taxon>Pseudomonadati</taxon>
        <taxon>Pseudomonadota</taxon>
        <taxon>Gammaproteobacteria</taxon>
        <taxon>Enterobacterales</taxon>
        <taxon>Morganellaceae</taxon>
        <taxon>Providencia</taxon>
    </lineage>
</organism>
<accession>A0ABU2J2V0</accession>
<dbReference type="InterPro" id="IPR016868">
    <property type="entry name" value="Phage_B3_Orf5"/>
</dbReference>
<evidence type="ECO:0000259" key="3">
    <source>
        <dbReference type="Pfam" id="PF23771"/>
    </source>
</evidence>
<evidence type="ECO:0000259" key="2">
    <source>
        <dbReference type="Pfam" id="PF10979"/>
    </source>
</evidence>
<name>A0ABU2J2V0_9GAMM</name>
<feature type="coiled-coil region" evidence="1">
    <location>
        <begin position="1"/>
        <end position="28"/>
    </location>
</feature>
<dbReference type="Pfam" id="PF23771">
    <property type="entry name" value="DUF7168"/>
    <property type="match status" value="1"/>
</dbReference>
<dbReference type="Proteomes" id="UP001252207">
    <property type="component" value="Unassembled WGS sequence"/>
</dbReference>
<protein>
    <submittedName>
        <fullName evidence="4">DUF2786 domain-containing protein</fullName>
    </submittedName>
</protein>
<dbReference type="RefSeq" id="WP_311271422.1">
    <property type="nucleotide sequence ID" value="NZ_CP145912.1"/>
</dbReference>
<evidence type="ECO:0000313" key="4">
    <source>
        <dbReference type="EMBL" id="MDT0134904.1"/>
    </source>
</evidence>
<reference evidence="4 5" key="1">
    <citation type="submission" date="2022-06" db="EMBL/GenBank/DDBJ databases">
        <title>Chromosome and plasmid sequencings of Enterobacteriales species co-exiting double carbapenemases.</title>
        <authorList>
            <person name="Fu Y."/>
        </authorList>
    </citation>
    <scope>NUCLEOTIDE SEQUENCE [LARGE SCALE GENOMIC DNA]</scope>
    <source>
        <strain evidence="4 5">21030615019</strain>
    </source>
</reference>
<proteinExistence type="predicted"/>
<evidence type="ECO:0000256" key="1">
    <source>
        <dbReference type="SAM" id="Coils"/>
    </source>
</evidence>
<keyword evidence="5" id="KW-1185">Reference proteome</keyword>
<sequence length="242" mass="27634">MNNKERYLQKIKKLLNKARNNSSAEEAATALRMAQKMMREHGVNEQDVLLEGVTEFESYKTPSNASKPPKYMVYLALVISKAFGVRYYLSWRGIKSRRVVVFYGVEERPQIASYAFDVLSRQLTKGRNEYRNSLHKNTKSSKKIDLADTWCEAWVSGVRQAIVEFATSDHEEKQMDVYLQGLKETYNFSNVSPRESHQHKQSDRAAYDGYQAGKKARLSHGVNGAGYQPANIGFNPKVDNHA</sequence>
<dbReference type="GeneID" id="89491346"/>
<dbReference type="InterPro" id="IPR055592">
    <property type="entry name" value="DUF7168"/>
</dbReference>
<dbReference type="Pfam" id="PF10979">
    <property type="entry name" value="DUF2786"/>
    <property type="match status" value="1"/>
</dbReference>
<dbReference type="InterPro" id="IPR024498">
    <property type="entry name" value="DUF2786"/>
</dbReference>
<keyword evidence="1" id="KW-0175">Coiled coil</keyword>
<dbReference type="PIRSF" id="PIRSF028111">
    <property type="entry name" value="UCP028111"/>
    <property type="match status" value="1"/>
</dbReference>
<feature type="domain" description="DUF7168" evidence="3">
    <location>
        <begin position="62"/>
        <end position="186"/>
    </location>
</feature>
<dbReference type="EMBL" id="JANAVW010000001">
    <property type="protein sequence ID" value="MDT0134904.1"/>
    <property type="molecule type" value="Genomic_DNA"/>
</dbReference>
<comment type="caution">
    <text evidence="4">The sequence shown here is derived from an EMBL/GenBank/DDBJ whole genome shotgun (WGS) entry which is preliminary data.</text>
</comment>
<feature type="domain" description="DUF2786" evidence="2">
    <location>
        <begin position="6"/>
        <end position="44"/>
    </location>
</feature>
<gene>
    <name evidence="4" type="ORF">NLX89_16355</name>
</gene>
<evidence type="ECO:0000313" key="5">
    <source>
        <dbReference type="Proteomes" id="UP001252207"/>
    </source>
</evidence>